<dbReference type="Proteomes" id="UP000199226">
    <property type="component" value="Unassembled WGS sequence"/>
</dbReference>
<keyword evidence="1" id="KW-1133">Transmembrane helix</keyword>
<keyword evidence="3" id="KW-1185">Reference proteome</keyword>
<protein>
    <recommendedName>
        <fullName evidence="4">Rod shape-determining protein MreD</fullName>
    </recommendedName>
</protein>
<reference evidence="3" key="1">
    <citation type="submission" date="2016-10" db="EMBL/GenBank/DDBJ databases">
        <authorList>
            <person name="Varghese N."/>
            <person name="Submissions S."/>
        </authorList>
    </citation>
    <scope>NUCLEOTIDE SEQUENCE [LARGE SCALE GENOMIC DNA]</scope>
    <source>
        <strain evidence="3">DSM 24536</strain>
    </source>
</reference>
<keyword evidence="1" id="KW-0812">Transmembrane</keyword>
<dbReference type="OrthoDB" id="9806699at2"/>
<gene>
    <name evidence="2" type="ORF">SAMN05421813_11626</name>
</gene>
<evidence type="ECO:0000313" key="2">
    <source>
        <dbReference type="EMBL" id="SDM57830.1"/>
    </source>
</evidence>
<dbReference type="EMBL" id="FNHH01000016">
    <property type="protein sequence ID" value="SDM57830.1"/>
    <property type="molecule type" value="Genomic_DNA"/>
</dbReference>
<proteinExistence type="predicted"/>
<feature type="transmembrane region" description="Helical" evidence="1">
    <location>
        <begin position="76"/>
        <end position="94"/>
    </location>
</feature>
<evidence type="ECO:0000256" key="1">
    <source>
        <dbReference type="SAM" id="Phobius"/>
    </source>
</evidence>
<feature type="transmembrane region" description="Helical" evidence="1">
    <location>
        <begin position="101"/>
        <end position="124"/>
    </location>
</feature>
<name>A0A1G9UD36_9SPHI</name>
<accession>A0A1G9UD36</accession>
<dbReference type="RefSeq" id="WP_090705079.1">
    <property type="nucleotide sequence ID" value="NZ_FNHH01000016.1"/>
</dbReference>
<evidence type="ECO:0008006" key="4">
    <source>
        <dbReference type="Google" id="ProtNLM"/>
    </source>
</evidence>
<dbReference type="Pfam" id="PF20221">
    <property type="entry name" value="DUF6580"/>
    <property type="match status" value="1"/>
</dbReference>
<sequence length="175" mass="19189">MKDILSPRFIVLSLLVIAAALTRALPYLIPHIWNFTAVGALAIFAGAQFNNRGLAFIMPLAAMAISDIFIGNGFSLLVYFGFTAMVACGFLVRNKVNVTNVVLASFISASIFFLITNFAFFYPVTLYPHNISGILTSYAAGLPFFRNMLIGNMVFSAVLFSSFYLLSKRYPALAK</sequence>
<dbReference type="InterPro" id="IPR046487">
    <property type="entry name" value="DUF6580"/>
</dbReference>
<dbReference type="STRING" id="990371.SAMN05421813_11626"/>
<organism evidence="2 3">
    <name type="scientific">Daejeonella rubra</name>
    <dbReference type="NCBI Taxonomy" id="990371"/>
    <lineage>
        <taxon>Bacteria</taxon>
        <taxon>Pseudomonadati</taxon>
        <taxon>Bacteroidota</taxon>
        <taxon>Sphingobacteriia</taxon>
        <taxon>Sphingobacteriales</taxon>
        <taxon>Sphingobacteriaceae</taxon>
        <taxon>Daejeonella</taxon>
    </lineage>
</organism>
<keyword evidence="1" id="KW-0472">Membrane</keyword>
<dbReference type="AlphaFoldDB" id="A0A1G9UD36"/>
<feature type="transmembrane region" description="Helical" evidence="1">
    <location>
        <begin position="32"/>
        <end position="49"/>
    </location>
</feature>
<feature type="transmembrane region" description="Helical" evidence="1">
    <location>
        <begin position="144"/>
        <end position="166"/>
    </location>
</feature>
<evidence type="ECO:0000313" key="3">
    <source>
        <dbReference type="Proteomes" id="UP000199226"/>
    </source>
</evidence>